<evidence type="ECO:0000313" key="2">
    <source>
        <dbReference type="Proteomes" id="UP000821865"/>
    </source>
</evidence>
<evidence type="ECO:0000313" key="1">
    <source>
        <dbReference type="EMBL" id="KAH7933960.1"/>
    </source>
</evidence>
<proteinExistence type="predicted"/>
<organism evidence="1 2">
    <name type="scientific">Dermacentor silvarum</name>
    <name type="common">Tick</name>
    <dbReference type="NCBI Taxonomy" id="543639"/>
    <lineage>
        <taxon>Eukaryota</taxon>
        <taxon>Metazoa</taxon>
        <taxon>Ecdysozoa</taxon>
        <taxon>Arthropoda</taxon>
        <taxon>Chelicerata</taxon>
        <taxon>Arachnida</taxon>
        <taxon>Acari</taxon>
        <taxon>Parasitiformes</taxon>
        <taxon>Ixodida</taxon>
        <taxon>Ixodoidea</taxon>
        <taxon>Ixodidae</taxon>
        <taxon>Rhipicephalinae</taxon>
        <taxon>Dermacentor</taxon>
    </lineage>
</organism>
<name>A0ACB8C552_DERSI</name>
<reference evidence="1" key="1">
    <citation type="submission" date="2020-05" db="EMBL/GenBank/DDBJ databases">
        <title>Large-scale comparative analyses of tick genomes elucidate their genetic diversity and vector capacities.</title>
        <authorList>
            <person name="Jia N."/>
            <person name="Wang J."/>
            <person name="Shi W."/>
            <person name="Du L."/>
            <person name="Sun Y."/>
            <person name="Zhan W."/>
            <person name="Jiang J."/>
            <person name="Wang Q."/>
            <person name="Zhang B."/>
            <person name="Ji P."/>
            <person name="Sakyi L.B."/>
            <person name="Cui X."/>
            <person name="Yuan T."/>
            <person name="Jiang B."/>
            <person name="Yang W."/>
            <person name="Lam T.T.-Y."/>
            <person name="Chang Q."/>
            <person name="Ding S."/>
            <person name="Wang X."/>
            <person name="Zhu J."/>
            <person name="Ruan X."/>
            <person name="Zhao L."/>
            <person name="Wei J."/>
            <person name="Que T."/>
            <person name="Du C."/>
            <person name="Cheng J."/>
            <person name="Dai P."/>
            <person name="Han X."/>
            <person name="Huang E."/>
            <person name="Gao Y."/>
            <person name="Liu J."/>
            <person name="Shao H."/>
            <person name="Ye R."/>
            <person name="Li L."/>
            <person name="Wei W."/>
            <person name="Wang X."/>
            <person name="Wang C."/>
            <person name="Yang T."/>
            <person name="Huo Q."/>
            <person name="Li W."/>
            <person name="Guo W."/>
            <person name="Chen H."/>
            <person name="Zhou L."/>
            <person name="Ni X."/>
            <person name="Tian J."/>
            <person name="Zhou Y."/>
            <person name="Sheng Y."/>
            <person name="Liu T."/>
            <person name="Pan Y."/>
            <person name="Xia L."/>
            <person name="Li J."/>
            <person name="Zhao F."/>
            <person name="Cao W."/>
        </authorList>
    </citation>
    <scope>NUCLEOTIDE SEQUENCE</scope>
    <source>
        <strain evidence="1">Dsil-2018</strain>
    </source>
</reference>
<dbReference type="EMBL" id="CM023478">
    <property type="protein sequence ID" value="KAH7933960.1"/>
    <property type="molecule type" value="Genomic_DNA"/>
</dbReference>
<sequence>MGAILDVPADPEPPPPPPPPPEPSPKPREVTQEKLYECVNGVLDSAARKRRRFLETVDLLVALQDYNFQKYRRVSGVVK</sequence>
<accession>A0ACB8C552</accession>
<keyword evidence="2" id="KW-1185">Reference proteome</keyword>
<protein>
    <submittedName>
        <fullName evidence="1">Uncharacterized protein</fullName>
    </submittedName>
</protein>
<gene>
    <name evidence="1" type="ORF">HPB49_019652</name>
</gene>
<comment type="caution">
    <text evidence="1">The sequence shown here is derived from an EMBL/GenBank/DDBJ whole genome shotgun (WGS) entry which is preliminary data.</text>
</comment>
<dbReference type="Proteomes" id="UP000821865">
    <property type="component" value="Chromosome 9"/>
</dbReference>